<sequence length="503" mass="54635">MKKIFLLMASAAMAFACSDVDPDAPETPGEQTGDGEPAAPEVIFSDITSTSFTASWKEVSGADGYRYEVTFVEDGATVTVAFENIEETSFALSSLQPAVEYKVRVAARAEGKTSRNWFEGSVTTAGGSDMSFTVIPVEKYSSDGYVYPHAMVETSVEDVYYWVSAVPVESMAEARAWIQEDIQYYTDYYGVGWDELVEAGLIMNGTAESPGFNFTNYGDFCFAAVPVSNTLSGITVSSDVYFSHQFFAASLQSAISFPAEKDDYIGEWTLVTSATLRSEGGYFVEDKGEIFNVTISAAADGALEMRGWGGSRNKYSSSPLRLGYADDGDGYGAFTITLPQTITTDSGVEWQYYSWCTFYGGATDVTYFPFDETYGEQIPLAEGFSGFAANLNRTVIKIFGKQFTASDGTGFLITALWPYGTDASGEGVYLNGEHSEPVEMYYLVRKDVAEGDVLEIPDNPASSSSLHFSVPQGSEAGMGLEELVEGGLVGEMKPVHNLFYRNI</sequence>
<keyword evidence="2" id="KW-0732">Signal</keyword>
<dbReference type="EMBL" id="JADIMJ010000065">
    <property type="protein sequence ID" value="MBO8453951.1"/>
    <property type="molecule type" value="Genomic_DNA"/>
</dbReference>
<evidence type="ECO:0000256" key="1">
    <source>
        <dbReference type="SAM" id="MobiDB-lite"/>
    </source>
</evidence>
<evidence type="ECO:0000256" key="2">
    <source>
        <dbReference type="SAM" id="SignalP"/>
    </source>
</evidence>
<name>A0A940IFV5_9BACT</name>
<organism evidence="4 5">
    <name type="scientific">Candidatus Cryptobacteroides gallistercoris</name>
    <dbReference type="NCBI Taxonomy" id="2840765"/>
    <lineage>
        <taxon>Bacteria</taxon>
        <taxon>Pseudomonadati</taxon>
        <taxon>Bacteroidota</taxon>
        <taxon>Bacteroidia</taxon>
        <taxon>Bacteroidales</taxon>
        <taxon>Candidatus Cryptobacteroides</taxon>
    </lineage>
</organism>
<dbReference type="PROSITE" id="PS50853">
    <property type="entry name" value="FN3"/>
    <property type="match status" value="1"/>
</dbReference>
<accession>A0A940IFV5</accession>
<feature type="domain" description="Fibronectin type-III" evidence="3">
    <location>
        <begin position="36"/>
        <end position="127"/>
    </location>
</feature>
<dbReference type="SMART" id="SM00060">
    <property type="entry name" value="FN3"/>
    <property type="match status" value="1"/>
</dbReference>
<evidence type="ECO:0000259" key="3">
    <source>
        <dbReference type="PROSITE" id="PS50853"/>
    </source>
</evidence>
<protein>
    <submittedName>
        <fullName evidence="4">Fibronectin type III domain-containing protein</fullName>
    </submittedName>
</protein>
<dbReference type="Gene3D" id="2.60.40.10">
    <property type="entry name" value="Immunoglobulins"/>
    <property type="match status" value="1"/>
</dbReference>
<proteinExistence type="predicted"/>
<dbReference type="Pfam" id="PF00041">
    <property type="entry name" value="fn3"/>
    <property type="match status" value="1"/>
</dbReference>
<evidence type="ECO:0000313" key="4">
    <source>
        <dbReference type="EMBL" id="MBO8453951.1"/>
    </source>
</evidence>
<dbReference type="CDD" id="cd00063">
    <property type="entry name" value="FN3"/>
    <property type="match status" value="1"/>
</dbReference>
<gene>
    <name evidence="4" type="ORF">IAC07_04405</name>
</gene>
<reference evidence="4" key="2">
    <citation type="journal article" date="2021" name="PeerJ">
        <title>Extensive microbial diversity within the chicken gut microbiome revealed by metagenomics and culture.</title>
        <authorList>
            <person name="Gilroy R."/>
            <person name="Ravi A."/>
            <person name="Getino M."/>
            <person name="Pursley I."/>
            <person name="Horton D.L."/>
            <person name="Alikhan N.F."/>
            <person name="Baker D."/>
            <person name="Gharbi K."/>
            <person name="Hall N."/>
            <person name="Watson M."/>
            <person name="Adriaenssens E.M."/>
            <person name="Foster-Nyarko E."/>
            <person name="Jarju S."/>
            <person name="Secka A."/>
            <person name="Antonio M."/>
            <person name="Oren A."/>
            <person name="Chaudhuri R.R."/>
            <person name="La Ragione R."/>
            <person name="Hildebrand F."/>
            <person name="Pallen M.J."/>
        </authorList>
    </citation>
    <scope>NUCLEOTIDE SEQUENCE</scope>
    <source>
        <strain evidence="4">F1-3629</strain>
    </source>
</reference>
<dbReference type="SUPFAM" id="SSF49265">
    <property type="entry name" value="Fibronectin type III"/>
    <property type="match status" value="1"/>
</dbReference>
<dbReference type="InterPro" id="IPR013783">
    <property type="entry name" value="Ig-like_fold"/>
</dbReference>
<dbReference type="InterPro" id="IPR036116">
    <property type="entry name" value="FN3_sf"/>
</dbReference>
<feature type="chain" id="PRO_5036967854" evidence="2">
    <location>
        <begin position="17"/>
        <end position="503"/>
    </location>
</feature>
<dbReference type="Proteomes" id="UP000771749">
    <property type="component" value="Unassembled WGS sequence"/>
</dbReference>
<dbReference type="AlphaFoldDB" id="A0A940IFV5"/>
<evidence type="ECO:0000313" key="5">
    <source>
        <dbReference type="Proteomes" id="UP000771749"/>
    </source>
</evidence>
<comment type="caution">
    <text evidence="4">The sequence shown here is derived from an EMBL/GenBank/DDBJ whole genome shotgun (WGS) entry which is preliminary data.</text>
</comment>
<reference evidence="4" key="1">
    <citation type="submission" date="2020-10" db="EMBL/GenBank/DDBJ databases">
        <authorList>
            <person name="Gilroy R."/>
        </authorList>
    </citation>
    <scope>NUCLEOTIDE SEQUENCE</scope>
    <source>
        <strain evidence="4">F1-3629</strain>
    </source>
</reference>
<dbReference type="InterPro" id="IPR003961">
    <property type="entry name" value="FN3_dom"/>
</dbReference>
<dbReference type="PROSITE" id="PS51257">
    <property type="entry name" value="PROKAR_LIPOPROTEIN"/>
    <property type="match status" value="1"/>
</dbReference>
<feature type="signal peptide" evidence="2">
    <location>
        <begin position="1"/>
        <end position="16"/>
    </location>
</feature>
<feature type="region of interest" description="Disordered" evidence="1">
    <location>
        <begin position="20"/>
        <end position="39"/>
    </location>
</feature>